<proteinExistence type="predicted"/>
<name>A0A6M3J2G7_9ZZZZ</name>
<dbReference type="EMBL" id="MT142486">
    <property type="protein sequence ID" value="QJA82405.1"/>
    <property type="molecule type" value="Genomic_DNA"/>
</dbReference>
<dbReference type="AlphaFoldDB" id="A0A6M3J2G7"/>
<protein>
    <submittedName>
        <fullName evidence="1">Uncharacterized protein</fullName>
    </submittedName>
</protein>
<accession>A0A6M3J2G7</accession>
<evidence type="ECO:0000313" key="2">
    <source>
        <dbReference type="EMBL" id="QJA82405.1"/>
    </source>
</evidence>
<gene>
    <name evidence="2" type="ORF">MM415A00409_0031</name>
    <name evidence="1" type="ORF">MM415B00536_0017</name>
</gene>
<evidence type="ECO:0000313" key="1">
    <source>
        <dbReference type="EMBL" id="QJA64116.1"/>
    </source>
</evidence>
<dbReference type="EMBL" id="MT141513">
    <property type="protein sequence ID" value="QJA64116.1"/>
    <property type="molecule type" value="Genomic_DNA"/>
</dbReference>
<reference evidence="1" key="1">
    <citation type="submission" date="2020-03" db="EMBL/GenBank/DDBJ databases">
        <title>The deep terrestrial virosphere.</title>
        <authorList>
            <person name="Holmfeldt K."/>
            <person name="Nilsson E."/>
            <person name="Simone D."/>
            <person name="Lopez-Fernandez M."/>
            <person name="Wu X."/>
            <person name="de Brujin I."/>
            <person name="Lundin D."/>
            <person name="Andersson A."/>
            <person name="Bertilsson S."/>
            <person name="Dopson M."/>
        </authorList>
    </citation>
    <scope>NUCLEOTIDE SEQUENCE</scope>
    <source>
        <strain evidence="2">MM415A00409</strain>
        <strain evidence="1">MM415B00536</strain>
    </source>
</reference>
<organism evidence="1">
    <name type="scientific">viral metagenome</name>
    <dbReference type="NCBI Taxonomy" id="1070528"/>
    <lineage>
        <taxon>unclassified sequences</taxon>
        <taxon>metagenomes</taxon>
        <taxon>organismal metagenomes</taxon>
    </lineage>
</organism>
<sequence length="132" mass="13735">MAQEQVCNNEGIGEIVLWLTGGTSTTPESISCIKTACSAATASGYAHYTKSTEAGLTLSTIGTISASSDSFSNDTVHIVHPFTAGTTATVKGHMIVNDDDDALYSVCCYAADIPLESTDTLTVTHKIRGKNG</sequence>